<name>A0ABQ3I0C7_9BACT</name>
<keyword evidence="1" id="KW-0812">Transmembrane</keyword>
<feature type="transmembrane region" description="Helical" evidence="1">
    <location>
        <begin position="98"/>
        <end position="116"/>
    </location>
</feature>
<feature type="transmembrane region" description="Helical" evidence="1">
    <location>
        <begin position="6"/>
        <end position="26"/>
    </location>
</feature>
<dbReference type="RefSeq" id="WP_189628497.1">
    <property type="nucleotide sequence ID" value="NZ_BNAG01000001.1"/>
</dbReference>
<keyword evidence="4" id="KW-1185">Reference proteome</keyword>
<evidence type="ECO:0000313" key="4">
    <source>
        <dbReference type="Proteomes" id="UP000658258"/>
    </source>
</evidence>
<proteinExistence type="predicted"/>
<evidence type="ECO:0000256" key="1">
    <source>
        <dbReference type="SAM" id="Phobius"/>
    </source>
</evidence>
<evidence type="ECO:0000259" key="2">
    <source>
        <dbReference type="Pfam" id="PF19762"/>
    </source>
</evidence>
<keyword evidence="1" id="KW-0472">Membrane</keyword>
<evidence type="ECO:0000313" key="3">
    <source>
        <dbReference type="EMBL" id="GHE52727.1"/>
    </source>
</evidence>
<dbReference type="Pfam" id="PF19762">
    <property type="entry name" value="DUF6249"/>
    <property type="match status" value="1"/>
</dbReference>
<protein>
    <recommendedName>
        <fullName evidence="2">DUF6249 domain-containing protein</fullName>
    </recommendedName>
</protein>
<organism evidence="3 4">
    <name type="scientific">Roseivirga thermotolerans</name>
    <dbReference type="NCBI Taxonomy" id="1758176"/>
    <lineage>
        <taxon>Bacteria</taxon>
        <taxon>Pseudomonadati</taxon>
        <taxon>Bacteroidota</taxon>
        <taxon>Cytophagia</taxon>
        <taxon>Cytophagales</taxon>
        <taxon>Roseivirgaceae</taxon>
        <taxon>Roseivirga</taxon>
    </lineage>
</organism>
<sequence>MEASTVFAVFLILTIGGAVALIYYYYHTRHKERVLLIEKGADAKLFNIEPRKKNYFFIVVLGIVCICIALGIMLGFGLEALMNDLGWMDKRGDNPGPYFVSLFLMLGSGFLFSYFLNKKINQG</sequence>
<reference evidence="4" key="1">
    <citation type="journal article" date="2019" name="Int. J. Syst. Evol. Microbiol.">
        <title>The Global Catalogue of Microorganisms (GCM) 10K type strain sequencing project: providing services to taxonomists for standard genome sequencing and annotation.</title>
        <authorList>
            <consortium name="The Broad Institute Genomics Platform"/>
            <consortium name="The Broad Institute Genome Sequencing Center for Infectious Disease"/>
            <person name="Wu L."/>
            <person name="Ma J."/>
        </authorList>
    </citation>
    <scope>NUCLEOTIDE SEQUENCE [LARGE SCALE GENOMIC DNA]</scope>
    <source>
        <strain evidence="4">CGMCC 1.15111</strain>
    </source>
</reference>
<dbReference type="EMBL" id="BNAG01000001">
    <property type="protein sequence ID" value="GHE52727.1"/>
    <property type="molecule type" value="Genomic_DNA"/>
</dbReference>
<keyword evidence="1" id="KW-1133">Transmembrane helix</keyword>
<gene>
    <name evidence="3" type="ORF">GCM10011340_03850</name>
</gene>
<dbReference type="InterPro" id="IPR046216">
    <property type="entry name" value="DUF6249"/>
</dbReference>
<feature type="transmembrane region" description="Helical" evidence="1">
    <location>
        <begin position="55"/>
        <end position="78"/>
    </location>
</feature>
<comment type="caution">
    <text evidence="3">The sequence shown here is derived from an EMBL/GenBank/DDBJ whole genome shotgun (WGS) entry which is preliminary data.</text>
</comment>
<accession>A0ABQ3I0C7</accession>
<feature type="domain" description="DUF6249" evidence="2">
    <location>
        <begin position="6"/>
        <end position="118"/>
    </location>
</feature>
<dbReference type="Proteomes" id="UP000658258">
    <property type="component" value="Unassembled WGS sequence"/>
</dbReference>